<name>A0ACC1CQP3_9NEOP</name>
<accession>A0ACC1CQP3</accession>
<reference evidence="1 2" key="1">
    <citation type="journal article" date="2021" name="Front. Genet.">
        <title>Chromosome-Level Genome Assembly Reveals Significant Gene Expansion in the Toll and IMD Signaling Pathways of Dendrolimus kikuchii.</title>
        <authorList>
            <person name="Zhou J."/>
            <person name="Wu P."/>
            <person name="Xiong Z."/>
            <person name="Liu N."/>
            <person name="Zhao N."/>
            <person name="Ji M."/>
            <person name="Qiu Y."/>
            <person name="Yang B."/>
        </authorList>
    </citation>
    <scope>NUCLEOTIDE SEQUENCE [LARGE SCALE GENOMIC DNA]</scope>
    <source>
        <strain evidence="1">Ann1</strain>
    </source>
</reference>
<dbReference type="Proteomes" id="UP000824533">
    <property type="component" value="Linkage Group LG18"/>
</dbReference>
<organism evidence="1 2">
    <name type="scientific">Dendrolimus kikuchii</name>
    <dbReference type="NCBI Taxonomy" id="765133"/>
    <lineage>
        <taxon>Eukaryota</taxon>
        <taxon>Metazoa</taxon>
        <taxon>Ecdysozoa</taxon>
        <taxon>Arthropoda</taxon>
        <taxon>Hexapoda</taxon>
        <taxon>Insecta</taxon>
        <taxon>Pterygota</taxon>
        <taxon>Neoptera</taxon>
        <taxon>Endopterygota</taxon>
        <taxon>Lepidoptera</taxon>
        <taxon>Glossata</taxon>
        <taxon>Ditrysia</taxon>
        <taxon>Bombycoidea</taxon>
        <taxon>Lasiocampidae</taxon>
        <taxon>Dendrolimus</taxon>
    </lineage>
</organism>
<sequence>MELTSSRAKSKDCVSEKDVRTLSGPVDQNSKSPRHGLQQESEGPGHTKFVISVEPIIVRELPRTWLALFMDVM</sequence>
<evidence type="ECO:0000313" key="1">
    <source>
        <dbReference type="EMBL" id="KAJ0173944.1"/>
    </source>
</evidence>
<dbReference type="EMBL" id="CM034404">
    <property type="protein sequence ID" value="KAJ0173944.1"/>
    <property type="molecule type" value="Genomic_DNA"/>
</dbReference>
<keyword evidence="2" id="KW-1185">Reference proteome</keyword>
<gene>
    <name evidence="1" type="ORF">K1T71_010090</name>
</gene>
<protein>
    <submittedName>
        <fullName evidence="1">Uncharacterized protein</fullName>
    </submittedName>
</protein>
<comment type="caution">
    <text evidence="1">The sequence shown here is derived from an EMBL/GenBank/DDBJ whole genome shotgun (WGS) entry which is preliminary data.</text>
</comment>
<evidence type="ECO:0000313" key="2">
    <source>
        <dbReference type="Proteomes" id="UP000824533"/>
    </source>
</evidence>
<proteinExistence type="predicted"/>